<name>Q5YSR2_NOCFA</name>
<dbReference type="eggNOG" id="ENOG5033D35">
    <property type="taxonomic scope" value="Bacteria"/>
</dbReference>
<reference evidence="2 3" key="1">
    <citation type="journal article" date="2004" name="Proc. Natl. Acad. Sci. U.S.A.">
        <title>The complete genomic sequence of Nocardia farcinica IFM 10152.</title>
        <authorList>
            <person name="Ishikawa J."/>
            <person name="Yamashita A."/>
            <person name="Mikami Y."/>
            <person name="Hoshino Y."/>
            <person name="Kurita H."/>
            <person name="Hotta K."/>
            <person name="Shiba T."/>
            <person name="Hattori M."/>
        </authorList>
    </citation>
    <scope>NUCLEOTIDE SEQUENCE [LARGE SCALE GENOMIC DNA]</scope>
    <source>
        <strain evidence="2 3">IFM 10152</strain>
    </source>
</reference>
<dbReference type="GeneID" id="61134610"/>
<dbReference type="EMBL" id="AP006618">
    <property type="protein sequence ID" value="BAD58779.1"/>
    <property type="molecule type" value="Genomic_DNA"/>
</dbReference>
<evidence type="ECO:0000313" key="3">
    <source>
        <dbReference type="Proteomes" id="UP000006820"/>
    </source>
</evidence>
<dbReference type="Proteomes" id="UP000006820">
    <property type="component" value="Chromosome"/>
</dbReference>
<feature type="region of interest" description="Disordered" evidence="1">
    <location>
        <begin position="1"/>
        <end position="24"/>
    </location>
</feature>
<dbReference type="AlphaFoldDB" id="Q5YSR2"/>
<sequence length="380" mass="42159">MSFADDLASQPTAAEAEYRPRTEFDGQQGYVQTGALAEPPASYTELLHQFGYNPDEVEIVGAPRVSRWQTYDERWLSAYRFRIAPKRSAGVDAADLLDRIDQWTAHEPVGAAGGHVFNLQCSDLQIAKADNGGTETIVEKYLETVARAVDEYHALARHGIAGVHLMWPGDCIEGNQSQDGRNWWRTEYAVTTQTRIFRRLMLHTIEAFAPLTDRVWVSTVNGNHDQAQRFQSTNPGDGWATECAISVADALKLNEAAFGHVTVEVPHPEQGYMTVARGDTIFTIAHGHQWKGGGSAKQSHAMTWWSDQTFHGQNPAAAHILAHGHYHTWSVETARNRTRICSPTFDGGSNYYRELTGAEAKRGGLIYLTRAGEPSHLSLV</sequence>
<dbReference type="InterPro" id="IPR029052">
    <property type="entry name" value="Metallo-depent_PP-like"/>
</dbReference>
<dbReference type="SUPFAM" id="SSF56300">
    <property type="entry name" value="Metallo-dependent phosphatases"/>
    <property type="match status" value="1"/>
</dbReference>
<dbReference type="STRING" id="247156.NFA_39310"/>
<proteinExistence type="predicted"/>
<dbReference type="RefSeq" id="WP_011210464.1">
    <property type="nucleotide sequence ID" value="NC_006361.1"/>
</dbReference>
<keyword evidence="3" id="KW-1185">Reference proteome</keyword>
<evidence type="ECO:0008006" key="4">
    <source>
        <dbReference type="Google" id="ProtNLM"/>
    </source>
</evidence>
<accession>Q5YSR2</accession>
<dbReference type="KEGG" id="nfa:NFA_39310"/>
<dbReference type="HOGENOM" id="CLU_727282_0_0_11"/>
<evidence type="ECO:0000256" key="1">
    <source>
        <dbReference type="SAM" id="MobiDB-lite"/>
    </source>
</evidence>
<gene>
    <name evidence="2" type="ordered locus">NFA_39310</name>
</gene>
<evidence type="ECO:0000313" key="2">
    <source>
        <dbReference type="EMBL" id="BAD58779.1"/>
    </source>
</evidence>
<protein>
    <recommendedName>
        <fullName evidence="4">Exonuclease</fullName>
    </recommendedName>
</protein>
<dbReference type="OrthoDB" id="3953473at2"/>
<organism evidence="2 3">
    <name type="scientific">Nocardia farcinica (strain IFM 10152)</name>
    <dbReference type="NCBI Taxonomy" id="247156"/>
    <lineage>
        <taxon>Bacteria</taxon>
        <taxon>Bacillati</taxon>
        <taxon>Actinomycetota</taxon>
        <taxon>Actinomycetes</taxon>
        <taxon>Mycobacteriales</taxon>
        <taxon>Nocardiaceae</taxon>
        <taxon>Nocardia</taxon>
    </lineage>
</organism>